<feature type="region of interest" description="Disordered" evidence="1">
    <location>
        <begin position="69"/>
        <end position="118"/>
    </location>
</feature>
<keyword evidence="3" id="KW-1185">Reference proteome</keyword>
<dbReference type="AlphaFoldDB" id="A0AA87B830"/>
<reference evidence="2" key="1">
    <citation type="submission" date="2023-10" db="EMBL/GenBank/DDBJ databases">
        <authorList>
            <person name="Domelevo Entfellner J.-B."/>
        </authorList>
    </citation>
    <scope>NUCLEOTIDE SEQUENCE</scope>
</reference>
<dbReference type="PANTHER" id="PTHR35767:SF11">
    <property type="match status" value="1"/>
</dbReference>
<gene>
    <name evidence="2" type="ORF">AYBTSS11_LOCUS29932</name>
</gene>
<dbReference type="Proteomes" id="UP001189624">
    <property type="component" value="Chromosome 10"/>
</dbReference>
<feature type="compositionally biased region" description="Low complexity" evidence="1">
    <location>
        <begin position="93"/>
        <end position="105"/>
    </location>
</feature>
<evidence type="ECO:0000256" key="1">
    <source>
        <dbReference type="SAM" id="MobiDB-lite"/>
    </source>
</evidence>
<accession>A0AA87B830</accession>
<dbReference type="PANTHER" id="PTHR35767">
    <property type="entry name" value="HAPLESS PROTEIN"/>
    <property type="match status" value="1"/>
</dbReference>
<evidence type="ECO:0000313" key="3">
    <source>
        <dbReference type="Proteomes" id="UP001189624"/>
    </source>
</evidence>
<dbReference type="EMBL" id="OY731407">
    <property type="protein sequence ID" value="CAJ1977762.1"/>
    <property type="molecule type" value="Genomic_DNA"/>
</dbReference>
<protein>
    <submittedName>
        <fullName evidence="2">Uncharacterized protein</fullName>
    </submittedName>
</protein>
<name>A0AA87B830_9FABA</name>
<proteinExistence type="predicted"/>
<dbReference type="Gramene" id="rna-AYBTSS11_LOCUS29932">
    <property type="protein sequence ID" value="CAJ1977762.1"/>
    <property type="gene ID" value="gene-AYBTSS11_LOCUS29932"/>
</dbReference>
<organism evidence="2 3">
    <name type="scientific">Sphenostylis stenocarpa</name>
    <dbReference type="NCBI Taxonomy" id="92480"/>
    <lineage>
        <taxon>Eukaryota</taxon>
        <taxon>Viridiplantae</taxon>
        <taxon>Streptophyta</taxon>
        <taxon>Embryophyta</taxon>
        <taxon>Tracheophyta</taxon>
        <taxon>Spermatophyta</taxon>
        <taxon>Magnoliopsida</taxon>
        <taxon>eudicotyledons</taxon>
        <taxon>Gunneridae</taxon>
        <taxon>Pentapetalae</taxon>
        <taxon>rosids</taxon>
        <taxon>fabids</taxon>
        <taxon>Fabales</taxon>
        <taxon>Fabaceae</taxon>
        <taxon>Papilionoideae</taxon>
        <taxon>50 kb inversion clade</taxon>
        <taxon>NPAAA clade</taxon>
        <taxon>indigoferoid/millettioid clade</taxon>
        <taxon>Phaseoleae</taxon>
        <taxon>Sphenostylis</taxon>
    </lineage>
</organism>
<sequence length="289" mass="32666">MMSHQQNQNLPAAPQSLIQQTGFVAGVKPFSIRQYVLASRHINFLQNWPFHENHLQVCLKHGLGEKEVFPPLGRRTSLTEPHKDSPNLMHSSNDNNNNNNNYNNNKEGDSCKAEVPNLNDYHPQNIKNECDYKVSNHPSSHEEGNQHNCSHISANLSHPAYTCSLPSSTHAHNRSPLLPPSKAVKDKCRRRKGRCKKRSMVDILAVARHSTLEEIHMMNKFYYAETVIEGCQQTVPCENISRSELAGEDSCRKGESEDDGLANIDMAPKGPLLLKFKLHECNVNRNCRT</sequence>
<evidence type="ECO:0000313" key="2">
    <source>
        <dbReference type="EMBL" id="CAJ1977762.1"/>
    </source>
</evidence>